<protein>
    <submittedName>
        <fullName evidence="1">Uncharacterized protein</fullName>
    </submittedName>
</protein>
<name>A0A4R0RAK7_9APHY</name>
<proteinExistence type="predicted"/>
<organism evidence="1 2">
    <name type="scientific">Steccherinum ochraceum</name>
    <dbReference type="NCBI Taxonomy" id="92696"/>
    <lineage>
        <taxon>Eukaryota</taxon>
        <taxon>Fungi</taxon>
        <taxon>Dikarya</taxon>
        <taxon>Basidiomycota</taxon>
        <taxon>Agaricomycotina</taxon>
        <taxon>Agaricomycetes</taxon>
        <taxon>Polyporales</taxon>
        <taxon>Steccherinaceae</taxon>
        <taxon>Steccherinum</taxon>
    </lineage>
</organism>
<accession>A0A4R0RAK7</accession>
<gene>
    <name evidence="1" type="ORF">EIP91_004921</name>
</gene>
<sequence length="219" mass="22921">ATSSSTLSAPPSPALQAAGCFHAPFEKLRSCFASLLHAIYPFPAVRATAAFLGPGAKTVLQTLQSCRVPDVCDASSIAFVIRSNMVVDVQERVEILDMSALHVAYTSVVTTLVRPHLDPSSPTFHLVASLSGASQPGSGLNLAINTPTPRFVTGLVASRIVRTTHARPFQSTPFKASCAAVGRLAITLVVPRTPHTSQSGYDTPACGTPSLAVRTMVPT</sequence>
<dbReference type="Proteomes" id="UP000292702">
    <property type="component" value="Unassembled WGS sequence"/>
</dbReference>
<evidence type="ECO:0000313" key="2">
    <source>
        <dbReference type="Proteomes" id="UP000292702"/>
    </source>
</evidence>
<evidence type="ECO:0000313" key="1">
    <source>
        <dbReference type="EMBL" id="TCD63826.1"/>
    </source>
</evidence>
<dbReference type="EMBL" id="RWJN01000273">
    <property type="protein sequence ID" value="TCD63826.1"/>
    <property type="molecule type" value="Genomic_DNA"/>
</dbReference>
<comment type="caution">
    <text evidence="1">The sequence shown here is derived from an EMBL/GenBank/DDBJ whole genome shotgun (WGS) entry which is preliminary data.</text>
</comment>
<dbReference type="AlphaFoldDB" id="A0A4R0RAK7"/>
<feature type="non-terminal residue" evidence="1">
    <location>
        <position position="1"/>
    </location>
</feature>
<keyword evidence="2" id="KW-1185">Reference proteome</keyword>
<reference evidence="1 2" key="1">
    <citation type="submission" date="2018-11" db="EMBL/GenBank/DDBJ databases">
        <title>Genome assembly of Steccherinum ochraceum LE-BIN_3174, the white-rot fungus of the Steccherinaceae family (The Residual Polyporoid clade, Polyporales, Basidiomycota).</title>
        <authorList>
            <person name="Fedorova T.V."/>
            <person name="Glazunova O.A."/>
            <person name="Landesman E.O."/>
            <person name="Moiseenko K.V."/>
            <person name="Psurtseva N.V."/>
            <person name="Savinova O.S."/>
            <person name="Shakhova N.V."/>
            <person name="Tyazhelova T.V."/>
            <person name="Vasina D.V."/>
        </authorList>
    </citation>
    <scope>NUCLEOTIDE SEQUENCE [LARGE SCALE GENOMIC DNA]</scope>
    <source>
        <strain evidence="1 2">LE-BIN_3174</strain>
    </source>
</reference>